<dbReference type="PROSITE" id="PS00194">
    <property type="entry name" value="THIOREDOXIN_1"/>
    <property type="match status" value="1"/>
</dbReference>
<sequence>MKPSLLACSLLSLFSASAFATSPADSLRNHESRDGHQLIKRANTAGKEGTTSTTFNGVEVPPMKELTPENFEETVKDGYWFVKQYSPTCHYCQKIAPTWQTLYEYYYTSDPLSSSSTKSPDTQSMNSFTRFYNFNFASMNCLAYGDFCRKLDVQFFPTFALYNNGKLVEQFSGKKTIDGLSEFMEEKLELIRPGSRPAKGVKLPKPGSKGVDTNAQPDKPASKDKDPQAGVKAGEKYNEQATKAAEEAATTTTAPKSKGLPANPQGMSVPLTAENFQKLVTSTHDPWFIKFYVPWCGHCQALAPAWRQMAKEMQNILNIGEVNCDLEPRLCKDARVSAFPTMYFFRGGERVEYQGLRGLGDLLSYAKKAVEIGSGIQDVDATTFKELEEKEEVLFLYFYDHATTSEDFEAMERLTLSLVGHARIVKTSSAALAERFKISTWPRLLVVRDGRPNYYNALAPKDMRDFRQILSWMQTVWLPIVPELTASNARDVMNGKYVVLGILSRHRSDDFILAKRELKNAALEWMDKQTQLFQLERQELRDAKQLRIEEADDRDDQRALRAAKNMRITIREDDKKQVGFAWVDGDFWERWLRTTYGIDVSNGERVIINDEDNRRYWDSSSSGASIMASRTSILETIPLVIANPPKLTPKSTVGAFESAFFMTRSFIVDHPILFFFFLTIFIVVVTFLARKRMVKRAVGRGGILGNGGGGPGFFHLDGKEGLLNGSSTGKVD</sequence>
<name>A0A3A3A8Y8_9EURO</name>
<keyword evidence="8" id="KW-0732">Signal</keyword>
<feature type="domain" description="Thioredoxin" evidence="9">
    <location>
        <begin position="248"/>
        <end position="475"/>
    </location>
</feature>
<evidence type="ECO:0000256" key="7">
    <source>
        <dbReference type="SAM" id="Phobius"/>
    </source>
</evidence>
<feature type="region of interest" description="Disordered" evidence="6">
    <location>
        <begin position="194"/>
        <end position="265"/>
    </location>
</feature>
<dbReference type="InterPro" id="IPR052250">
    <property type="entry name" value="PDI_TMX3"/>
</dbReference>
<comment type="caution">
    <text evidence="10">The sequence shown here is derived from an EMBL/GenBank/DDBJ whole genome shotgun (WGS) entry which is preliminary data.</text>
</comment>
<proteinExistence type="predicted"/>
<dbReference type="STRING" id="2070753.A0A3A3A8Y8"/>
<evidence type="ECO:0000259" key="9">
    <source>
        <dbReference type="PROSITE" id="PS51352"/>
    </source>
</evidence>
<dbReference type="PROSITE" id="PS51352">
    <property type="entry name" value="THIOREDOXIN_2"/>
    <property type="match status" value="2"/>
</dbReference>
<keyword evidence="4 7" id="KW-0472">Membrane</keyword>
<dbReference type="InterPro" id="IPR017937">
    <property type="entry name" value="Thioredoxin_CS"/>
</dbReference>
<evidence type="ECO:0000256" key="2">
    <source>
        <dbReference type="ARBA" id="ARBA00022692"/>
    </source>
</evidence>
<evidence type="ECO:0000256" key="6">
    <source>
        <dbReference type="SAM" id="MobiDB-lite"/>
    </source>
</evidence>
<dbReference type="EMBL" id="MVGC01000037">
    <property type="protein sequence ID" value="RJE25821.1"/>
    <property type="molecule type" value="Genomic_DNA"/>
</dbReference>
<protein>
    <submittedName>
        <fullName evidence="10">Disulfide isomerase</fullName>
    </submittedName>
</protein>
<dbReference type="Pfam" id="PF00085">
    <property type="entry name" value="Thioredoxin"/>
    <property type="match status" value="2"/>
</dbReference>
<dbReference type="PANTHER" id="PTHR46426:SF1">
    <property type="entry name" value="PROTEIN DISULFIDE-ISOMERASE TMX3"/>
    <property type="match status" value="1"/>
</dbReference>
<evidence type="ECO:0000256" key="8">
    <source>
        <dbReference type="SAM" id="SignalP"/>
    </source>
</evidence>
<dbReference type="SUPFAM" id="SSF52833">
    <property type="entry name" value="Thioredoxin-like"/>
    <property type="match status" value="3"/>
</dbReference>
<dbReference type="GO" id="GO:0016853">
    <property type="term" value="F:isomerase activity"/>
    <property type="evidence" value="ECO:0007669"/>
    <property type="project" value="UniProtKB-KW"/>
</dbReference>
<feature type="chain" id="PRO_5017285979" evidence="8">
    <location>
        <begin position="21"/>
        <end position="732"/>
    </location>
</feature>
<evidence type="ECO:0000313" key="10">
    <source>
        <dbReference type="EMBL" id="RJE25821.1"/>
    </source>
</evidence>
<evidence type="ECO:0000256" key="4">
    <source>
        <dbReference type="ARBA" id="ARBA00023136"/>
    </source>
</evidence>
<keyword evidence="2 7" id="KW-0812">Transmembrane</keyword>
<dbReference type="CDD" id="cd02961">
    <property type="entry name" value="PDI_a_family"/>
    <property type="match status" value="2"/>
</dbReference>
<evidence type="ECO:0000256" key="1">
    <source>
        <dbReference type="ARBA" id="ARBA00004389"/>
    </source>
</evidence>
<dbReference type="AlphaFoldDB" id="A0A3A3A8Y8"/>
<comment type="function">
    <text evidence="5">Probable disulfide isomerase, which participates in the folding of proteins containing disulfide bonds. May act as a dithiol oxidase. Acts as a regulator of endoplasmic reticulum-mitochondria contact sites via its ability to regulate redox signals.</text>
</comment>
<keyword evidence="11" id="KW-1185">Reference proteome</keyword>
<feature type="transmembrane region" description="Helical" evidence="7">
    <location>
        <begin position="672"/>
        <end position="690"/>
    </location>
</feature>
<evidence type="ECO:0000313" key="11">
    <source>
        <dbReference type="Proteomes" id="UP000266188"/>
    </source>
</evidence>
<dbReference type="PANTHER" id="PTHR46426">
    <property type="entry name" value="PROTEIN DISULFIDE-ISOMERASE TMX3"/>
    <property type="match status" value="1"/>
</dbReference>
<reference evidence="11" key="1">
    <citation type="submission" date="2017-02" db="EMBL/GenBank/DDBJ databases">
        <authorList>
            <person name="Tafer H."/>
            <person name="Lopandic K."/>
        </authorList>
    </citation>
    <scope>NUCLEOTIDE SEQUENCE [LARGE SCALE GENOMIC DNA]</scope>
    <source>
        <strain evidence="11">CBS 366.77</strain>
    </source>
</reference>
<feature type="signal peptide" evidence="8">
    <location>
        <begin position="1"/>
        <end position="20"/>
    </location>
</feature>
<dbReference type="GO" id="GO:0005789">
    <property type="term" value="C:endoplasmic reticulum membrane"/>
    <property type="evidence" value="ECO:0007669"/>
    <property type="project" value="UniProtKB-SubCell"/>
</dbReference>
<keyword evidence="10" id="KW-0413">Isomerase</keyword>
<organism evidence="10 11">
    <name type="scientific">Aspergillus sclerotialis</name>
    <dbReference type="NCBI Taxonomy" id="2070753"/>
    <lineage>
        <taxon>Eukaryota</taxon>
        <taxon>Fungi</taxon>
        <taxon>Dikarya</taxon>
        <taxon>Ascomycota</taxon>
        <taxon>Pezizomycotina</taxon>
        <taxon>Eurotiomycetes</taxon>
        <taxon>Eurotiomycetidae</taxon>
        <taxon>Eurotiales</taxon>
        <taxon>Aspergillaceae</taxon>
        <taxon>Aspergillus</taxon>
        <taxon>Aspergillus subgen. Polypaecilum</taxon>
    </lineage>
</organism>
<accession>A0A3A3A8Y8</accession>
<evidence type="ECO:0000256" key="3">
    <source>
        <dbReference type="ARBA" id="ARBA00022989"/>
    </source>
</evidence>
<dbReference type="OrthoDB" id="72053at2759"/>
<dbReference type="InterPro" id="IPR013766">
    <property type="entry name" value="Thioredoxin_domain"/>
</dbReference>
<dbReference type="InterPro" id="IPR036249">
    <property type="entry name" value="Thioredoxin-like_sf"/>
</dbReference>
<feature type="domain" description="Thioredoxin" evidence="9">
    <location>
        <begin position="40"/>
        <end position="189"/>
    </location>
</feature>
<dbReference type="Gene3D" id="3.40.30.10">
    <property type="entry name" value="Glutaredoxin"/>
    <property type="match status" value="3"/>
</dbReference>
<feature type="compositionally biased region" description="Basic and acidic residues" evidence="6">
    <location>
        <begin position="220"/>
        <end position="238"/>
    </location>
</feature>
<comment type="subcellular location">
    <subcellularLocation>
        <location evidence="1">Endoplasmic reticulum membrane</location>
        <topology evidence="1">Single-pass membrane protein</topology>
    </subcellularLocation>
</comment>
<evidence type="ECO:0000256" key="5">
    <source>
        <dbReference type="ARBA" id="ARBA00045246"/>
    </source>
</evidence>
<gene>
    <name evidence="10" type="ORF">PHISCL_01867</name>
</gene>
<dbReference type="Proteomes" id="UP000266188">
    <property type="component" value="Unassembled WGS sequence"/>
</dbReference>
<keyword evidence="3 7" id="KW-1133">Transmembrane helix</keyword>
<feature type="compositionally biased region" description="Low complexity" evidence="6">
    <location>
        <begin position="241"/>
        <end position="254"/>
    </location>
</feature>